<feature type="compositionally biased region" description="Basic and acidic residues" evidence="1">
    <location>
        <begin position="100"/>
        <end position="110"/>
    </location>
</feature>
<keyword evidence="3" id="KW-1185">Reference proteome</keyword>
<comment type="caution">
    <text evidence="2">The sequence shown here is derived from an EMBL/GenBank/DDBJ whole genome shotgun (WGS) entry which is preliminary data.</text>
</comment>
<feature type="region of interest" description="Disordered" evidence="1">
    <location>
        <begin position="1"/>
        <end position="25"/>
    </location>
</feature>
<name>A0AAV8WIR3_9CUCU</name>
<feature type="non-terminal residue" evidence="2">
    <location>
        <position position="110"/>
    </location>
</feature>
<evidence type="ECO:0000256" key="1">
    <source>
        <dbReference type="SAM" id="MobiDB-lite"/>
    </source>
</evidence>
<feature type="region of interest" description="Disordered" evidence="1">
    <location>
        <begin position="72"/>
        <end position="110"/>
    </location>
</feature>
<dbReference type="EMBL" id="JANEYG010000001">
    <property type="protein sequence ID" value="KAJ8926137.1"/>
    <property type="molecule type" value="Genomic_DNA"/>
</dbReference>
<dbReference type="AlphaFoldDB" id="A0AAV8WIR3"/>
<accession>A0AAV8WIR3</accession>
<organism evidence="2 3">
    <name type="scientific">Exocentrus adspersus</name>
    <dbReference type="NCBI Taxonomy" id="1586481"/>
    <lineage>
        <taxon>Eukaryota</taxon>
        <taxon>Metazoa</taxon>
        <taxon>Ecdysozoa</taxon>
        <taxon>Arthropoda</taxon>
        <taxon>Hexapoda</taxon>
        <taxon>Insecta</taxon>
        <taxon>Pterygota</taxon>
        <taxon>Neoptera</taxon>
        <taxon>Endopterygota</taxon>
        <taxon>Coleoptera</taxon>
        <taxon>Polyphaga</taxon>
        <taxon>Cucujiformia</taxon>
        <taxon>Chrysomeloidea</taxon>
        <taxon>Cerambycidae</taxon>
        <taxon>Lamiinae</taxon>
        <taxon>Acanthocinini</taxon>
        <taxon>Exocentrus</taxon>
    </lineage>
</organism>
<evidence type="ECO:0000313" key="2">
    <source>
        <dbReference type="EMBL" id="KAJ8926137.1"/>
    </source>
</evidence>
<evidence type="ECO:0000313" key="3">
    <source>
        <dbReference type="Proteomes" id="UP001159042"/>
    </source>
</evidence>
<protein>
    <submittedName>
        <fullName evidence="2">Uncharacterized protein</fullName>
    </submittedName>
</protein>
<feature type="non-terminal residue" evidence="2">
    <location>
        <position position="1"/>
    </location>
</feature>
<sequence length="110" mass="12353">VVEWGQKQQGDCRKRRHPGWENANRRTNCYKSGQRGCFNRCPGAKAKFLAPPLDIQTDQPPPLTRIQCKRLASDPCSTPTASPRRPHLPRKLGGCSPPRGRIDDKGAFVY</sequence>
<reference evidence="2 3" key="1">
    <citation type="journal article" date="2023" name="Insect Mol. Biol.">
        <title>Genome sequencing provides insights into the evolution of gene families encoding plant cell wall-degrading enzymes in longhorned beetles.</title>
        <authorList>
            <person name="Shin N.R."/>
            <person name="Okamura Y."/>
            <person name="Kirsch R."/>
            <person name="Pauchet Y."/>
        </authorList>
    </citation>
    <scope>NUCLEOTIDE SEQUENCE [LARGE SCALE GENOMIC DNA]</scope>
    <source>
        <strain evidence="2">EAD_L_NR</strain>
    </source>
</reference>
<proteinExistence type="predicted"/>
<gene>
    <name evidence="2" type="ORF">NQ315_009994</name>
</gene>
<dbReference type="Proteomes" id="UP001159042">
    <property type="component" value="Unassembled WGS sequence"/>
</dbReference>